<protein>
    <submittedName>
        <fullName evidence="1">Uncharacterized protein</fullName>
    </submittedName>
</protein>
<evidence type="ECO:0000313" key="1">
    <source>
        <dbReference type="EMBL" id="RYN28338.1"/>
    </source>
</evidence>
<evidence type="ECO:0000313" key="4">
    <source>
        <dbReference type="Proteomes" id="UP000293195"/>
    </source>
</evidence>
<dbReference type="EMBL" id="PDXF01000216">
    <property type="protein sequence ID" value="RYN85154.1"/>
    <property type="molecule type" value="Genomic_DNA"/>
</dbReference>
<name>A0A4Q4LZ28_9PLEO</name>
<organism evidence="1 3">
    <name type="scientific">Alternaria tenuissima</name>
    <dbReference type="NCBI Taxonomy" id="119927"/>
    <lineage>
        <taxon>Eukaryota</taxon>
        <taxon>Fungi</taxon>
        <taxon>Dikarya</taxon>
        <taxon>Ascomycota</taxon>
        <taxon>Pezizomycotina</taxon>
        <taxon>Dothideomycetes</taxon>
        <taxon>Pleosporomycetidae</taxon>
        <taxon>Pleosporales</taxon>
        <taxon>Pleosporineae</taxon>
        <taxon>Pleosporaceae</taxon>
        <taxon>Alternaria</taxon>
        <taxon>Alternaria sect. Alternaria</taxon>
        <taxon>Alternaria alternata complex</taxon>
    </lineage>
</organism>
<dbReference type="Proteomes" id="UP000292402">
    <property type="component" value="Unassembled WGS sequence"/>
</dbReference>
<keyword evidence="4" id="KW-1185">Reference proteome</keyword>
<comment type="caution">
    <text evidence="1">The sequence shown here is derived from an EMBL/GenBank/DDBJ whole genome shotgun (WGS) entry which is preliminary data.</text>
</comment>
<dbReference type="Proteomes" id="UP000293195">
    <property type="component" value="Unassembled WGS sequence"/>
</dbReference>
<accession>A0A4Q4LZ28</accession>
<dbReference type="EMBL" id="PDXA01000083">
    <property type="protein sequence ID" value="RYN28338.1"/>
    <property type="molecule type" value="Genomic_DNA"/>
</dbReference>
<evidence type="ECO:0000313" key="3">
    <source>
        <dbReference type="Proteomes" id="UP000292402"/>
    </source>
</evidence>
<reference evidence="2 3" key="2">
    <citation type="journal article" date="2019" name="bioRxiv">
        <title>Genomics, evolutionary history and diagnostics of the Alternaria alternata species group including apple and Asian pear pathotypes.</title>
        <authorList>
            <person name="Armitage A.D."/>
            <person name="Cockerton H.M."/>
            <person name="Sreenivasaprasad S."/>
            <person name="Woodhall J.W."/>
            <person name="Lane C.R."/>
            <person name="Harrison R.J."/>
            <person name="Clarkson J.P."/>
        </authorList>
    </citation>
    <scope>NUCLEOTIDE SEQUENCE [LARGE SCALE GENOMIC DNA]</scope>
    <source>
        <strain evidence="3">FERA 1082</strain>
        <strain evidence="2">FERA 635</strain>
    </source>
</reference>
<proteinExistence type="predicted"/>
<gene>
    <name evidence="1" type="ORF">AA0114_g12470</name>
    <name evidence="2" type="ORF">AA0119_g13355</name>
</gene>
<evidence type="ECO:0000313" key="2">
    <source>
        <dbReference type="EMBL" id="RYN85154.1"/>
    </source>
</evidence>
<dbReference type="AlphaFoldDB" id="A0A4Q4LZ28"/>
<reference evidence="1" key="3">
    <citation type="journal article" date="2019" name="J. ISSAAS">
        <title>Genomics, evolutionary history and diagnostics of the Alternaria alternata species group including apple and Asian pear pathotypes.</title>
        <authorList>
            <person name="Armitage A.D."/>
            <person name="Cockerton H.M."/>
            <person name="Sreenivasaprasad S."/>
            <person name="Woodhall J."/>
            <person name="Lane C."/>
            <person name="Harrison R.J."/>
            <person name="Clarkson J.P."/>
        </authorList>
    </citation>
    <scope>NUCLEOTIDE SEQUENCE</scope>
    <source>
        <strain evidence="1">FERA 1082</strain>
    </source>
</reference>
<reference evidence="2" key="1">
    <citation type="submission" date="2017-10" db="EMBL/GenBank/DDBJ databases">
        <authorList>
            <person name="Armitage A.D."/>
            <person name="Barbara D.J."/>
            <person name="Woodhall J.W."/>
            <person name="Sreenivasaprasad S."/>
            <person name="Lane C.R."/>
            <person name="Clarkson J.P."/>
            <person name="Harrison R.J."/>
        </authorList>
    </citation>
    <scope>NUCLEOTIDE SEQUENCE</scope>
    <source>
        <strain evidence="2">FERA 635</strain>
    </source>
</reference>
<sequence>MGIRYPLNFCYDKRLTFEQCENFNPTSKDFRKFRVRLPQNLTPYILKDIRSAKSKFIDKLVTEWELDEGDAILAANLYNKDEENIRQDAWFSSPDWRTQTRGMGARFSESLVKAEKMVKDGVRPGD</sequence>